<dbReference type="PANTHER" id="PTHR11220">
    <property type="entry name" value="HEME-BINDING PROTEIN-RELATED"/>
    <property type="match status" value="1"/>
</dbReference>
<protein>
    <submittedName>
        <fullName evidence="1">SOUL heme-binding protein</fullName>
    </submittedName>
</protein>
<dbReference type="OrthoDB" id="141612at2157"/>
<dbReference type="Proteomes" id="UP000199062">
    <property type="component" value="Unassembled WGS sequence"/>
</dbReference>
<reference evidence="1 2" key="1">
    <citation type="submission" date="2016-10" db="EMBL/GenBank/DDBJ databases">
        <authorList>
            <person name="de Groot N.N."/>
        </authorList>
    </citation>
    <scope>NUCLEOTIDE SEQUENCE [LARGE SCALE GENOMIC DNA]</scope>
    <source>
        <strain evidence="1 2">CGMCC 1.10457</strain>
    </source>
</reference>
<dbReference type="Gene3D" id="3.20.80.10">
    <property type="entry name" value="Regulatory factor, effector binding domain"/>
    <property type="match status" value="1"/>
</dbReference>
<keyword evidence="2" id="KW-1185">Reference proteome</keyword>
<dbReference type="PANTHER" id="PTHR11220:SF1">
    <property type="entry name" value="HEME-BINDING PROTEIN 2"/>
    <property type="match status" value="1"/>
</dbReference>
<sequence>MVRTAAVALGVAGGVVAAAATWTLYQRFTTETVPYTVVGRVDDVELRRYPPAVVAETVADTRNDAFRRLFRYITGANEGSSTVAMTAPVAVSDRGTQVEMTSPVQVAERGREVPTTTPVETDANRDRDEVRMAFYLPPEYDLDTAPRPTDDDVDLRPVPERTLAVRRFSWRPTDRRVAAQRRRLLETLDHARIPTTGDPFSMGYDAPWTLPFLRRNEVAVAIEANGG</sequence>
<accession>A0A1I6KZZ4</accession>
<dbReference type="AlphaFoldDB" id="A0A1I6KZZ4"/>
<dbReference type="InterPro" id="IPR011256">
    <property type="entry name" value="Reg_factor_effector_dom_sf"/>
</dbReference>
<dbReference type="EMBL" id="FOZK01000002">
    <property type="protein sequence ID" value="SFR96568.1"/>
    <property type="molecule type" value="Genomic_DNA"/>
</dbReference>
<name>A0A1I6KZZ4_9EURY</name>
<dbReference type="Pfam" id="PF04832">
    <property type="entry name" value="SOUL"/>
    <property type="match status" value="1"/>
</dbReference>
<organism evidence="1 2">
    <name type="scientific">Halomicrobium zhouii</name>
    <dbReference type="NCBI Taxonomy" id="767519"/>
    <lineage>
        <taxon>Archaea</taxon>
        <taxon>Methanobacteriati</taxon>
        <taxon>Methanobacteriota</taxon>
        <taxon>Stenosarchaea group</taxon>
        <taxon>Halobacteria</taxon>
        <taxon>Halobacteriales</taxon>
        <taxon>Haloarculaceae</taxon>
        <taxon>Halomicrobium</taxon>
    </lineage>
</organism>
<evidence type="ECO:0000313" key="2">
    <source>
        <dbReference type="Proteomes" id="UP000199062"/>
    </source>
</evidence>
<gene>
    <name evidence="1" type="ORF">SAMN05216559_1645</name>
</gene>
<evidence type="ECO:0000313" key="1">
    <source>
        <dbReference type="EMBL" id="SFR96568.1"/>
    </source>
</evidence>
<dbReference type="RefSeq" id="WP_089815783.1">
    <property type="nucleotide sequence ID" value="NZ_FOZK01000002.1"/>
</dbReference>
<dbReference type="SUPFAM" id="SSF55136">
    <property type="entry name" value="Probable bacterial effector-binding domain"/>
    <property type="match status" value="1"/>
</dbReference>
<dbReference type="InterPro" id="IPR006917">
    <property type="entry name" value="SOUL_heme-bd"/>
</dbReference>
<proteinExistence type="predicted"/>